<dbReference type="EMBL" id="CP121308">
    <property type="protein sequence ID" value="WFP91385.1"/>
    <property type="molecule type" value="Genomic_DNA"/>
</dbReference>
<proteinExistence type="predicted"/>
<accession>A0ABY8HGY0</accession>
<name>A0ABY8HGY0_ENSAD</name>
<organism evidence="1 2">
    <name type="scientific">Ensifer adhaerens</name>
    <name type="common">Sinorhizobium morelense</name>
    <dbReference type="NCBI Taxonomy" id="106592"/>
    <lineage>
        <taxon>Bacteria</taxon>
        <taxon>Pseudomonadati</taxon>
        <taxon>Pseudomonadota</taxon>
        <taxon>Alphaproteobacteria</taxon>
        <taxon>Hyphomicrobiales</taxon>
        <taxon>Rhizobiaceae</taxon>
        <taxon>Sinorhizobium/Ensifer group</taxon>
        <taxon>Ensifer</taxon>
    </lineage>
</organism>
<dbReference type="Proteomes" id="UP001214094">
    <property type="component" value="Chromosome"/>
</dbReference>
<evidence type="ECO:0000313" key="2">
    <source>
        <dbReference type="Proteomes" id="UP001214094"/>
    </source>
</evidence>
<dbReference type="GeneID" id="29518907"/>
<keyword evidence="2" id="KW-1185">Reference proteome</keyword>
<dbReference type="RefSeq" id="WP_034789153.1">
    <property type="nucleotide sequence ID" value="NZ_CP015880.1"/>
</dbReference>
<protein>
    <submittedName>
        <fullName evidence="1">Uncharacterized protein</fullName>
    </submittedName>
</protein>
<gene>
    <name evidence="1" type="ORF">P4B07_03125</name>
</gene>
<reference evidence="1 2" key="1">
    <citation type="submission" date="2023-03" db="EMBL/GenBank/DDBJ databases">
        <title>Comparative genome and transcriptome analysis combination mining strategies for increasing vitamin B12 production of Ensifer adhaerens strain.</title>
        <authorList>
            <person name="Yongheng L."/>
        </authorList>
    </citation>
    <scope>NUCLEOTIDE SEQUENCE [LARGE SCALE GENOMIC DNA]</scope>
    <source>
        <strain evidence="1 2">Casida A-T305</strain>
    </source>
</reference>
<evidence type="ECO:0000313" key="1">
    <source>
        <dbReference type="EMBL" id="WFP91385.1"/>
    </source>
</evidence>
<sequence>METIKQKFMRIYANQINILTQEHMRSFPVTGYCRIDMVGDDALKGVIGGELYCLLGSALKRLREMDAEIVRRRLYLRLITCLSKMNLGELEDECLDILRMPRPEKTAVKKPARQHNALLFV</sequence>